<dbReference type="SUPFAM" id="SSF46689">
    <property type="entry name" value="Homeodomain-like"/>
    <property type="match status" value="1"/>
</dbReference>
<gene>
    <name evidence="6" type="ORF">GDS87_06625</name>
</gene>
<keyword evidence="7" id="KW-1185">Reference proteome</keyword>
<feature type="domain" description="HTH tetR-type" evidence="5">
    <location>
        <begin position="13"/>
        <end position="73"/>
    </location>
</feature>
<accession>A0ABX6D9S3</accession>
<evidence type="ECO:0000256" key="1">
    <source>
        <dbReference type="ARBA" id="ARBA00023015"/>
    </source>
</evidence>
<dbReference type="InterPro" id="IPR036271">
    <property type="entry name" value="Tet_transcr_reg_TetR-rel_C_sf"/>
</dbReference>
<dbReference type="Gene3D" id="1.10.357.10">
    <property type="entry name" value="Tetracycline Repressor, domain 2"/>
    <property type="match status" value="1"/>
</dbReference>
<dbReference type="PROSITE" id="PS50977">
    <property type="entry name" value="HTH_TETR_2"/>
    <property type="match status" value="1"/>
</dbReference>
<sequence length="208" mass="23153">MPRKSELNQELRDARKEQILKAALIVFARRGMVATKISDIAKEAGLSHGLVYHYFNSKEEIFSLLVKKAANSSIEIIQQANAFKGTPLEKLRWMTEQILNSFVDSEHTLLFLIMIQASTSDAIPAEVKELLTGDQSLSPVMCTLPIIAAGQEKGEIISANPVTLAVTYYAFIQGLAINKIQWPECPIPDANLLLKIFINEKGSSYHHE</sequence>
<dbReference type="PRINTS" id="PR00455">
    <property type="entry name" value="HTHTETR"/>
</dbReference>
<evidence type="ECO:0000313" key="7">
    <source>
        <dbReference type="Proteomes" id="UP000373269"/>
    </source>
</evidence>
<evidence type="ECO:0000259" key="5">
    <source>
        <dbReference type="PROSITE" id="PS50977"/>
    </source>
</evidence>
<dbReference type="PANTHER" id="PTHR47506:SF6">
    <property type="entry name" value="HTH-TYPE TRANSCRIPTIONAL REPRESSOR NEMR"/>
    <property type="match status" value="1"/>
</dbReference>
<keyword evidence="3" id="KW-0804">Transcription</keyword>
<dbReference type="RefSeq" id="WP_369594997.1">
    <property type="nucleotide sequence ID" value="NZ_CP045835.1"/>
</dbReference>
<proteinExistence type="predicted"/>
<keyword evidence="2 4" id="KW-0238">DNA-binding</keyword>
<evidence type="ECO:0000313" key="6">
    <source>
        <dbReference type="EMBL" id="QGG50647.1"/>
    </source>
</evidence>
<dbReference type="InterPro" id="IPR009057">
    <property type="entry name" value="Homeodomain-like_sf"/>
</dbReference>
<dbReference type="Pfam" id="PF00440">
    <property type="entry name" value="TetR_N"/>
    <property type="match status" value="1"/>
</dbReference>
<name>A0ABX6D9S3_9BACI</name>
<dbReference type="Proteomes" id="UP000373269">
    <property type="component" value="Chromosome"/>
</dbReference>
<organism evidence="6 7">
    <name type="scientific">Lysinibacillus pakistanensis</name>
    <dbReference type="NCBI Taxonomy" id="759811"/>
    <lineage>
        <taxon>Bacteria</taxon>
        <taxon>Bacillati</taxon>
        <taxon>Bacillota</taxon>
        <taxon>Bacilli</taxon>
        <taxon>Bacillales</taxon>
        <taxon>Bacillaceae</taxon>
        <taxon>Lysinibacillus</taxon>
    </lineage>
</organism>
<dbReference type="PANTHER" id="PTHR47506">
    <property type="entry name" value="TRANSCRIPTIONAL REGULATORY PROTEIN"/>
    <property type="match status" value="1"/>
</dbReference>
<keyword evidence="1" id="KW-0805">Transcription regulation</keyword>
<protein>
    <submittedName>
        <fullName evidence="6">TetR family transcriptional regulator</fullName>
    </submittedName>
</protein>
<evidence type="ECO:0000256" key="2">
    <source>
        <dbReference type="ARBA" id="ARBA00023125"/>
    </source>
</evidence>
<dbReference type="InterPro" id="IPR001647">
    <property type="entry name" value="HTH_TetR"/>
</dbReference>
<reference evidence="6 7" key="1">
    <citation type="submission" date="2019-11" db="EMBL/GenBank/DDBJ databases">
        <title>Whole Genome Sequencing and Comparative Genomic Analyses of Lysinibacillus pakistanensis LZH-9, a Halotolerant Strain with Excellent COD Removal Capability.</title>
        <authorList>
            <person name="Zhou H."/>
        </authorList>
    </citation>
    <scope>NUCLEOTIDE SEQUENCE [LARGE SCALE GENOMIC DNA]</scope>
    <source>
        <strain evidence="6 7">LZH-9</strain>
    </source>
</reference>
<evidence type="ECO:0000256" key="3">
    <source>
        <dbReference type="ARBA" id="ARBA00023163"/>
    </source>
</evidence>
<evidence type="ECO:0000256" key="4">
    <source>
        <dbReference type="PROSITE-ProRule" id="PRU00335"/>
    </source>
</evidence>
<dbReference type="EMBL" id="CP045835">
    <property type="protein sequence ID" value="QGG50647.1"/>
    <property type="molecule type" value="Genomic_DNA"/>
</dbReference>
<feature type="DNA-binding region" description="H-T-H motif" evidence="4">
    <location>
        <begin position="36"/>
        <end position="55"/>
    </location>
</feature>
<dbReference type="SUPFAM" id="SSF48498">
    <property type="entry name" value="Tetracyclin repressor-like, C-terminal domain"/>
    <property type="match status" value="1"/>
</dbReference>